<dbReference type="PROSITE" id="PS50203">
    <property type="entry name" value="CALPAIN_CAT"/>
    <property type="match status" value="1"/>
</dbReference>
<protein>
    <recommendedName>
        <fullName evidence="13">Calpain-9</fullName>
    </recommendedName>
</protein>
<evidence type="ECO:0000256" key="1">
    <source>
        <dbReference type="ARBA" id="ARBA00007623"/>
    </source>
</evidence>
<dbReference type="FunFam" id="1.10.238.10:FF:000530">
    <property type="entry name" value="Zgc:85932"/>
    <property type="match status" value="1"/>
</dbReference>
<dbReference type="SMART" id="SM00720">
    <property type="entry name" value="calpain_III"/>
    <property type="match status" value="1"/>
</dbReference>
<dbReference type="PRINTS" id="PR00704">
    <property type="entry name" value="CALPAIN"/>
</dbReference>
<keyword evidence="12" id="KW-1185">Reference proteome</keyword>
<dbReference type="GO" id="GO:0005737">
    <property type="term" value="C:cytoplasm"/>
    <property type="evidence" value="ECO:0007669"/>
    <property type="project" value="TreeGrafter"/>
</dbReference>
<comment type="similarity">
    <text evidence="1">Belongs to the peptidase C2 family.</text>
</comment>
<evidence type="ECO:0000256" key="4">
    <source>
        <dbReference type="ARBA" id="ARBA00022801"/>
    </source>
</evidence>
<dbReference type="SUPFAM" id="SSF47473">
    <property type="entry name" value="EF-hand"/>
    <property type="match status" value="1"/>
</dbReference>
<feature type="domain" description="Calpain catalytic" evidence="9">
    <location>
        <begin position="70"/>
        <end position="340"/>
    </location>
</feature>
<evidence type="ECO:0000259" key="9">
    <source>
        <dbReference type="PROSITE" id="PS50203"/>
    </source>
</evidence>
<dbReference type="InterPro" id="IPR001300">
    <property type="entry name" value="Peptidase_C2_calpain_cat"/>
</dbReference>
<dbReference type="InterPro" id="IPR002048">
    <property type="entry name" value="EF_hand_dom"/>
</dbReference>
<dbReference type="AlphaFoldDB" id="A0A9W7T3P6"/>
<comment type="caution">
    <text evidence="11">The sequence shown here is derived from an EMBL/GenBank/DDBJ whole genome shotgun (WGS) entry which is preliminary data.</text>
</comment>
<dbReference type="GO" id="GO:0005509">
    <property type="term" value="F:calcium ion binding"/>
    <property type="evidence" value="ECO:0007669"/>
    <property type="project" value="InterPro"/>
</dbReference>
<feature type="active site" evidence="7 8">
    <location>
        <position position="256"/>
    </location>
</feature>
<keyword evidence="4 8" id="KW-0378">Hydrolase</keyword>
<evidence type="ECO:0008006" key="13">
    <source>
        <dbReference type="Google" id="ProtNLM"/>
    </source>
</evidence>
<feature type="active site" evidence="7 8">
    <location>
        <position position="102"/>
    </location>
</feature>
<dbReference type="PANTHER" id="PTHR10183:SF434">
    <property type="entry name" value="CALPAIN-3"/>
    <property type="match status" value="1"/>
</dbReference>
<dbReference type="Gene3D" id="3.90.70.10">
    <property type="entry name" value="Cysteine proteinases"/>
    <property type="match status" value="1"/>
</dbReference>
<dbReference type="CDD" id="cd00044">
    <property type="entry name" value="CysPc"/>
    <property type="match status" value="1"/>
</dbReference>
<name>A0A9W7T3P6_TRIRA</name>
<dbReference type="Gene3D" id="2.60.120.380">
    <property type="match status" value="1"/>
</dbReference>
<dbReference type="PANTHER" id="PTHR10183">
    <property type="entry name" value="CALPAIN"/>
    <property type="match status" value="1"/>
</dbReference>
<dbReference type="Pfam" id="PF01067">
    <property type="entry name" value="Calpain_III"/>
    <property type="match status" value="1"/>
</dbReference>
<evidence type="ECO:0000256" key="5">
    <source>
        <dbReference type="ARBA" id="ARBA00022807"/>
    </source>
</evidence>
<evidence type="ECO:0000256" key="8">
    <source>
        <dbReference type="PROSITE-ProRule" id="PRU00239"/>
    </source>
</evidence>
<dbReference type="Proteomes" id="UP001059041">
    <property type="component" value="Unassembled WGS sequence"/>
</dbReference>
<dbReference type="GO" id="GO:0004198">
    <property type="term" value="F:calcium-dependent cysteine-type endopeptidase activity"/>
    <property type="evidence" value="ECO:0007669"/>
    <property type="project" value="InterPro"/>
</dbReference>
<evidence type="ECO:0000256" key="3">
    <source>
        <dbReference type="ARBA" id="ARBA00022723"/>
    </source>
</evidence>
<dbReference type="Gene3D" id="1.10.238.10">
    <property type="entry name" value="EF-hand"/>
    <property type="match status" value="1"/>
</dbReference>
<dbReference type="SUPFAM" id="SSF49758">
    <property type="entry name" value="Calpain large subunit, middle domain (domain III)"/>
    <property type="match status" value="1"/>
</dbReference>
<dbReference type="InterPro" id="IPR022682">
    <property type="entry name" value="Calpain_domain_III"/>
</dbReference>
<keyword evidence="5 8" id="KW-0788">Thiol protease</keyword>
<keyword evidence="6" id="KW-0106">Calcium</keyword>
<dbReference type="EMBL" id="JAFHDT010000251">
    <property type="protein sequence ID" value="KAI7790070.1"/>
    <property type="molecule type" value="Genomic_DNA"/>
</dbReference>
<dbReference type="PROSITE" id="PS00018">
    <property type="entry name" value="EF_HAND_1"/>
    <property type="match status" value="1"/>
</dbReference>
<dbReference type="GO" id="GO:0006508">
    <property type="term" value="P:proteolysis"/>
    <property type="evidence" value="ECO:0007669"/>
    <property type="project" value="UniProtKB-KW"/>
</dbReference>
<dbReference type="InterPro" id="IPR018247">
    <property type="entry name" value="EF_Hand_1_Ca_BS"/>
</dbReference>
<accession>A0A9W7T3P6</accession>
<evidence type="ECO:0000256" key="2">
    <source>
        <dbReference type="ARBA" id="ARBA00022670"/>
    </source>
</evidence>
<dbReference type="SUPFAM" id="SSF54001">
    <property type="entry name" value="Cysteine proteinases"/>
    <property type="match status" value="1"/>
</dbReference>
<evidence type="ECO:0000259" key="10">
    <source>
        <dbReference type="PROSITE" id="PS50222"/>
    </source>
</evidence>
<feature type="active site" evidence="7 8">
    <location>
        <position position="280"/>
    </location>
</feature>
<feature type="domain" description="EF-hand" evidence="10">
    <location>
        <begin position="583"/>
        <end position="618"/>
    </location>
</feature>
<gene>
    <name evidence="11" type="ORF">IRJ41_004271</name>
</gene>
<dbReference type="InterPro" id="IPR038765">
    <property type="entry name" value="Papain-like_cys_pep_sf"/>
</dbReference>
<proteinExistence type="inferred from homology"/>
<evidence type="ECO:0000256" key="6">
    <source>
        <dbReference type="ARBA" id="ARBA00022837"/>
    </source>
</evidence>
<evidence type="ECO:0000313" key="11">
    <source>
        <dbReference type="EMBL" id="KAI7790070.1"/>
    </source>
</evidence>
<sequence>MKSFQKHEFEFKYETESTVRRKSSSSESHLNVWERVKSPTLEFPPGIPLQDGLYVDSNFYFQHMLISPDVVWKRPKEICESPQFIVNGATHLDICQGHLSDCWFLSAVASLSLYPSLMERVVPPGQSFQQGYNGCFFFQFWQYGEWCKVQVDDRLPMRDGQLMFLKSSDKSEFWSSLLEKAYAKLKGGYTALNMGFPHEAMADMTGGITEVFTVGSLSRDLGSFLRCLLQKGALINCANSQGALEKSNGFGILFRHAYSVMGLETIQTKTGPVEVVRVYNPWGHSEWEGPWSDKSGIEWLTVSKEEQNRVQRINLDDGEFWMALSDFQHNFDIMEVCHLSDDTLSAGGAIKRPWHCTSYHGKWIPFQDPPQYKLTLLEEDDDPSDPELTCSFLLALMQKQTRKSGQLLPVALLIYKVGSEGEFVSSRDLSHMRPVIKHSDEQRREVVLRGCLAPGHYIIIPATSEGNRMGEFLLRVLTEKGNHTVPVKKPLTDVISPSEPLSPRLSGLPSITEAKDLFMKHCTKGSFCRPLDLYNLLTEAIVKGVFAGSEKKLSLEICKSFVVLMDSKGTGHLDWMEFQALWEKLRKWTGIFMTFDKNKNHTLEYQEIPQALTAAGIKVDDFILQLISLRYTEPDLTVSFPGFLFLLLKLDCMISKFRSFDIVGVGMITVNCRQFLTMTMYN</sequence>
<dbReference type="Pfam" id="PF00648">
    <property type="entry name" value="Peptidase_C2"/>
    <property type="match status" value="1"/>
</dbReference>
<dbReference type="PROSITE" id="PS50222">
    <property type="entry name" value="EF_HAND_2"/>
    <property type="match status" value="1"/>
</dbReference>
<keyword evidence="2 8" id="KW-0645">Protease</keyword>
<dbReference type="InterPro" id="IPR036213">
    <property type="entry name" value="Calpain_III_sf"/>
</dbReference>
<dbReference type="InterPro" id="IPR022684">
    <property type="entry name" value="Calpain_cysteine_protease"/>
</dbReference>
<reference evidence="11" key="1">
    <citation type="submission" date="2021-02" db="EMBL/GenBank/DDBJ databases">
        <title>Comparative genomics reveals that relaxation of natural selection precedes convergent phenotypic evolution of cavefish.</title>
        <authorList>
            <person name="Peng Z."/>
        </authorList>
    </citation>
    <scope>NUCLEOTIDE SEQUENCE</scope>
    <source>
        <tissue evidence="11">Muscle</tissue>
    </source>
</reference>
<dbReference type="FunFam" id="3.90.70.10:FF:000114">
    <property type="entry name" value="Calpain a"/>
    <property type="match status" value="1"/>
</dbReference>
<evidence type="ECO:0000313" key="12">
    <source>
        <dbReference type="Proteomes" id="UP001059041"/>
    </source>
</evidence>
<dbReference type="InterPro" id="IPR022683">
    <property type="entry name" value="Calpain_III"/>
</dbReference>
<evidence type="ECO:0000256" key="7">
    <source>
        <dbReference type="PIRSR" id="PIRSR622684-1"/>
    </source>
</evidence>
<dbReference type="SMART" id="SM00230">
    <property type="entry name" value="CysPc"/>
    <property type="match status" value="1"/>
</dbReference>
<dbReference type="OrthoDB" id="424753at2759"/>
<organism evidence="11 12">
    <name type="scientific">Triplophysa rosa</name>
    <name type="common">Cave loach</name>
    <dbReference type="NCBI Taxonomy" id="992332"/>
    <lineage>
        <taxon>Eukaryota</taxon>
        <taxon>Metazoa</taxon>
        <taxon>Chordata</taxon>
        <taxon>Craniata</taxon>
        <taxon>Vertebrata</taxon>
        <taxon>Euteleostomi</taxon>
        <taxon>Actinopterygii</taxon>
        <taxon>Neopterygii</taxon>
        <taxon>Teleostei</taxon>
        <taxon>Ostariophysi</taxon>
        <taxon>Cypriniformes</taxon>
        <taxon>Nemacheilidae</taxon>
        <taxon>Triplophysa</taxon>
    </lineage>
</organism>
<dbReference type="CDD" id="cd16195">
    <property type="entry name" value="EFh_PEF_CAPN13_14"/>
    <property type="match status" value="1"/>
</dbReference>
<keyword evidence="3" id="KW-0479">Metal-binding</keyword>
<dbReference type="InterPro" id="IPR011992">
    <property type="entry name" value="EF-hand-dom_pair"/>
</dbReference>